<accession>A0A829YD37</accession>
<reference evidence="10" key="1">
    <citation type="submission" date="2020-01" db="EMBL/GenBank/DDBJ databases">
        <title>'Steroidobacter agaridevorans' sp. nov., agar-degrading bacteria isolated from rhizosphere soils.</title>
        <authorList>
            <person name="Ikenaga M."/>
            <person name="Kataoka M."/>
            <person name="Murouchi A."/>
            <person name="Katsuragi S."/>
            <person name="Sakai M."/>
        </authorList>
    </citation>
    <scope>NUCLEOTIDE SEQUENCE [LARGE SCALE GENOMIC DNA]</scope>
    <source>
        <strain evidence="10">YU21-B</strain>
    </source>
</reference>
<feature type="domain" description="Septum formation inhibitor MinC C-terminal" evidence="7">
    <location>
        <begin position="149"/>
        <end position="246"/>
    </location>
</feature>
<dbReference type="Pfam" id="PF03775">
    <property type="entry name" value="MinC_C"/>
    <property type="match status" value="1"/>
</dbReference>
<dbReference type="Gene3D" id="3.30.70.260">
    <property type="match status" value="1"/>
</dbReference>
<evidence type="ECO:0000259" key="7">
    <source>
        <dbReference type="Pfam" id="PF03775"/>
    </source>
</evidence>
<comment type="similarity">
    <text evidence="1 6">Belongs to the MinC family.</text>
</comment>
<evidence type="ECO:0000259" key="8">
    <source>
        <dbReference type="Pfam" id="PF05209"/>
    </source>
</evidence>
<evidence type="ECO:0000256" key="6">
    <source>
        <dbReference type="HAMAP-Rule" id="MF_00267"/>
    </source>
</evidence>
<proteinExistence type="inferred from homology"/>
<evidence type="ECO:0000256" key="1">
    <source>
        <dbReference type="ARBA" id="ARBA00006291"/>
    </source>
</evidence>
<dbReference type="AlphaFoldDB" id="A0A829YD37"/>
<dbReference type="PANTHER" id="PTHR34108:SF1">
    <property type="entry name" value="SEPTUM SITE-DETERMINING PROTEIN MINC"/>
    <property type="match status" value="1"/>
</dbReference>
<dbReference type="PANTHER" id="PTHR34108">
    <property type="entry name" value="SEPTUM SITE-DETERMINING PROTEIN MINC"/>
    <property type="match status" value="1"/>
</dbReference>
<dbReference type="SUPFAM" id="SSF63848">
    <property type="entry name" value="Cell-division inhibitor MinC, C-terminal domain"/>
    <property type="match status" value="1"/>
</dbReference>
<name>A0A829YD37_9GAMM</name>
<gene>
    <name evidence="6 9" type="primary">minC</name>
    <name evidence="9" type="ORF">GCM10011487_31700</name>
</gene>
<dbReference type="InterPro" id="IPR013033">
    <property type="entry name" value="MinC"/>
</dbReference>
<evidence type="ECO:0000313" key="9">
    <source>
        <dbReference type="EMBL" id="GFE81170.1"/>
    </source>
</evidence>
<evidence type="ECO:0000256" key="4">
    <source>
        <dbReference type="ARBA" id="ARBA00023306"/>
    </source>
</evidence>
<dbReference type="InterPro" id="IPR007874">
    <property type="entry name" value="MinC_N"/>
</dbReference>
<dbReference type="Proteomes" id="UP000445000">
    <property type="component" value="Unassembled WGS sequence"/>
</dbReference>
<comment type="function">
    <text evidence="5 6">Cell division inhibitor that blocks the formation of polar Z ring septums. Rapidly oscillates between the poles of the cell to destabilize FtsZ filaments that have formed before they mature into polar Z rings. Prevents FtsZ polymerization.</text>
</comment>
<dbReference type="EMBL" id="BLJN01000003">
    <property type="protein sequence ID" value="GFE81170.1"/>
    <property type="molecule type" value="Genomic_DNA"/>
</dbReference>
<dbReference type="InterPro" id="IPR036145">
    <property type="entry name" value="MinC_C_sf"/>
</dbReference>
<keyword evidence="10" id="KW-1185">Reference proteome</keyword>
<dbReference type="GO" id="GO:0000902">
    <property type="term" value="P:cell morphogenesis"/>
    <property type="evidence" value="ECO:0007669"/>
    <property type="project" value="InterPro"/>
</dbReference>
<sequence length="252" mass="26831">MNKPLEAVREPAVEIRFGQVGLAQVRIRTTDAGVILDELTGRVASAPQFFERTAVCLDLSALEKEPTASDMRGVFDAVRRAGMLAVGLAHGTQAVDTLARSLDVPVLTQFRVQGKAAPVQPPPPVKEVPKAAPPPVEAPVLHPPSLMQHQPVRSGQRVYARNSDLVVTATVGAGAEVIADGCVHIYGTLRGRAVAGARGEVTARVFCQEFHAELISIAGVFRVFETLPPELAGKPVQAWLDGDDLRFARIGG</sequence>
<feature type="domain" description="Septum formation inhibitor MinC N-terminal" evidence="8">
    <location>
        <begin position="13"/>
        <end position="84"/>
    </location>
</feature>
<dbReference type="GO" id="GO:0000917">
    <property type="term" value="P:division septum assembly"/>
    <property type="evidence" value="ECO:0007669"/>
    <property type="project" value="UniProtKB-KW"/>
</dbReference>
<dbReference type="NCBIfam" id="TIGR01222">
    <property type="entry name" value="minC"/>
    <property type="match status" value="1"/>
</dbReference>
<comment type="caution">
    <text evidence="9">The sequence shown here is derived from an EMBL/GenBank/DDBJ whole genome shotgun (WGS) entry which is preliminary data.</text>
</comment>
<evidence type="ECO:0000313" key="10">
    <source>
        <dbReference type="Proteomes" id="UP000445000"/>
    </source>
</evidence>
<dbReference type="GO" id="GO:1901891">
    <property type="term" value="P:regulation of cell septum assembly"/>
    <property type="evidence" value="ECO:0007669"/>
    <property type="project" value="InterPro"/>
</dbReference>
<organism evidence="9 10">
    <name type="scientific">Steroidobacter agaridevorans</name>
    <dbReference type="NCBI Taxonomy" id="2695856"/>
    <lineage>
        <taxon>Bacteria</taxon>
        <taxon>Pseudomonadati</taxon>
        <taxon>Pseudomonadota</taxon>
        <taxon>Gammaproteobacteria</taxon>
        <taxon>Steroidobacterales</taxon>
        <taxon>Steroidobacteraceae</taxon>
        <taxon>Steroidobacter</taxon>
    </lineage>
</organism>
<dbReference type="GO" id="GO:0051302">
    <property type="term" value="P:regulation of cell division"/>
    <property type="evidence" value="ECO:0007669"/>
    <property type="project" value="InterPro"/>
</dbReference>
<evidence type="ECO:0000256" key="5">
    <source>
        <dbReference type="ARBA" id="ARBA00025606"/>
    </source>
</evidence>
<evidence type="ECO:0000256" key="3">
    <source>
        <dbReference type="ARBA" id="ARBA00023210"/>
    </source>
</evidence>
<dbReference type="HAMAP" id="MF_00267">
    <property type="entry name" value="MinC"/>
    <property type="match status" value="1"/>
</dbReference>
<keyword evidence="2 6" id="KW-0132">Cell division</keyword>
<evidence type="ECO:0000256" key="2">
    <source>
        <dbReference type="ARBA" id="ARBA00022618"/>
    </source>
</evidence>
<dbReference type="InterPro" id="IPR016098">
    <property type="entry name" value="CAP/MinC_C"/>
</dbReference>
<dbReference type="RefSeq" id="WP_161812856.1">
    <property type="nucleotide sequence ID" value="NZ_BLJN01000003.1"/>
</dbReference>
<protein>
    <recommendedName>
        <fullName evidence="6">Probable septum site-determining protein MinC</fullName>
    </recommendedName>
</protein>
<keyword evidence="4 6" id="KW-0131">Cell cycle</keyword>
<dbReference type="Gene3D" id="2.160.20.70">
    <property type="match status" value="1"/>
</dbReference>
<keyword evidence="3 6" id="KW-0717">Septation</keyword>
<dbReference type="Pfam" id="PF05209">
    <property type="entry name" value="MinC_N"/>
    <property type="match status" value="1"/>
</dbReference>
<comment type="subunit">
    <text evidence="6">Interacts with MinD and FtsZ.</text>
</comment>
<dbReference type="InterPro" id="IPR005526">
    <property type="entry name" value="Septum_form_inhib_MinC_C"/>
</dbReference>